<dbReference type="EMBL" id="CADCWG010000220">
    <property type="protein sequence ID" value="CAA9568266.1"/>
    <property type="molecule type" value="Genomic_DNA"/>
</dbReference>
<reference evidence="3" key="1">
    <citation type="submission" date="2020-02" db="EMBL/GenBank/DDBJ databases">
        <authorList>
            <person name="Meier V. D."/>
        </authorList>
    </citation>
    <scope>NUCLEOTIDE SEQUENCE</scope>
    <source>
        <strain evidence="3">AVDCRST_MAG49</strain>
    </source>
</reference>
<dbReference type="InterPro" id="IPR029010">
    <property type="entry name" value="ThuA-like"/>
</dbReference>
<sequence>MLRDPIQVTVWGENIHEREDPAVRAIYPTGMHGAVASGIAEHLGEGARVRTALFDQHEHGLTDEVLAGTDVLTWWGHKAHDGVADAVVERVHRHVLNGMGLIVLHSGHHAKVFVRLMGTTCSLRWREADDREVVWTVDPTHPIADGVPSPFVLPEQEMYGEFFDIPRPDELVFISTFSGGEAFRSGCCFRRGWGRVFYFGPGHETHPVYHQPEVRRVLANAVRWAYGGPRPRRTTYTPELSPTGWFERHDGAPGR</sequence>
<accession>A0A6J4V6I0</accession>
<protein>
    <submittedName>
        <fullName evidence="3">Trehalose utilization protein ThuA</fullName>
    </submittedName>
</protein>
<dbReference type="InterPro" id="IPR009381">
    <property type="entry name" value="Trehalose_catabolism_ThuA_prok"/>
</dbReference>
<proteinExistence type="predicted"/>
<evidence type="ECO:0000256" key="1">
    <source>
        <dbReference type="SAM" id="MobiDB-lite"/>
    </source>
</evidence>
<evidence type="ECO:0000313" key="3">
    <source>
        <dbReference type="EMBL" id="CAA9568266.1"/>
    </source>
</evidence>
<feature type="domain" description="ThuA-like" evidence="2">
    <location>
        <begin position="8"/>
        <end position="225"/>
    </location>
</feature>
<dbReference type="Pfam" id="PF06283">
    <property type="entry name" value="ThuA"/>
    <property type="match status" value="1"/>
</dbReference>
<name>A0A6J4V6I0_9BACT</name>
<dbReference type="PIRSF" id="PIRSF030013">
    <property type="entry name" value="ThuA"/>
    <property type="match status" value="1"/>
</dbReference>
<dbReference type="SUPFAM" id="SSF52317">
    <property type="entry name" value="Class I glutamine amidotransferase-like"/>
    <property type="match status" value="1"/>
</dbReference>
<organism evidence="3">
    <name type="scientific">uncultured Thermomicrobiales bacterium</name>
    <dbReference type="NCBI Taxonomy" id="1645740"/>
    <lineage>
        <taxon>Bacteria</taxon>
        <taxon>Pseudomonadati</taxon>
        <taxon>Thermomicrobiota</taxon>
        <taxon>Thermomicrobia</taxon>
        <taxon>Thermomicrobiales</taxon>
        <taxon>environmental samples</taxon>
    </lineage>
</organism>
<dbReference type="Gene3D" id="3.40.50.880">
    <property type="match status" value="1"/>
</dbReference>
<feature type="compositionally biased region" description="Basic and acidic residues" evidence="1">
    <location>
        <begin position="246"/>
        <end position="255"/>
    </location>
</feature>
<feature type="region of interest" description="Disordered" evidence="1">
    <location>
        <begin position="233"/>
        <end position="255"/>
    </location>
</feature>
<gene>
    <name evidence="3" type="ORF">AVDCRST_MAG49-3308</name>
</gene>
<dbReference type="AlphaFoldDB" id="A0A6J4V6I0"/>
<evidence type="ECO:0000259" key="2">
    <source>
        <dbReference type="Pfam" id="PF06283"/>
    </source>
</evidence>
<dbReference type="InterPro" id="IPR029062">
    <property type="entry name" value="Class_I_gatase-like"/>
</dbReference>